<dbReference type="InterPro" id="IPR051207">
    <property type="entry name" value="ComplexI_NDUFA9_subunit"/>
</dbReference>
<organism evidence="2">
    <name type="scientific">Roseihalotalea indica</name>
    <dbReference type="NCBI Taxonomy" id="2867963"/>
    <lineage>
        <taxon>Bacteria</taxon>
        <taxon>Pseudomonadati</taxon>
        <taxon>Bacteroidota</taxon>
        <taxon>Cytophagia</taxon>
        <taxon>Cytophagales</taxon>
        <taxon>Catalimonadaceae</taxon>
        <taxon>Roseihalotalea</taxon>
    </lineage>
</organism>
<sequence>MKILLTGANGYIGTRLLPVLIRSGHSVICLVRDRRRVHVDQAIHDSVEYFEADLLKPETLENLPKDIDAAYYLVHSMGSSSKFEELEKSAAHNFITHISQTNCQQIIYLSGIANDANLSTHLRSRRNVEEILSSGSIATTVLRAAIIIGSGGASFEIIRDLVEKLPMMIAPKWLNTKCQPIALRNVLEYLEGVLGKEAAYNQIFDIGGPDILTYKQMLLKFAEVRQLKRYIITVPVLSPRLSSLWLYFVTSTSFMIARSLVDSMKNEVVVKKKGIGKVVKLEHEYTYKEAVERAFQKIAQKEVISSWKDAFNNTKVDINLFDHAEVPQHGVYQDIRKIPFDKPREQVIENIWSIGGERGWYYLGFLWEIRGLLDRMVGGVGLRRGRRSTTELIPGDALDFWRVLVANRDEGRLMLYAEMKLPGEAWLEFKVMAEDGQSYLLQTATFRPQGLAGRLYWWSVWPFHGFIFPGMAKRVICFEEKQKEIKKKEQKKAEEEITA</sequence>
<dbReference type="Pfam" id="PF11066">
    <property type="entry name" value="DUF2867"/>
    <property type="match status" value="1"/>
</dbReference>
<gene>
    <name evidence="2" type="ORF">K4G66_12730</name>
</gene>
<dbReference type="InterPro" id="IPR021295">
    <property type="entry name" value="DUF2867"/>
</dbReference>
<reference evidence="2" key="2">
    <citation type="journal article" date="2024" name="Antonie Van Leeuwenhoek">
        <title>Roseihalotalea indica gen. nov., sp. nov., a halophilic Bacteroidetes from mesopelagic Southwest Indian Ocean with higher carbohydrate metabolic potential.</title>
        <authorList>
            <person name="Chen B."/>
            <person name="Zhang M."/>
            <person name="Lin D."/>
            <person name="Ye J."/>
            <person name="Tang K."/>
        </authorList>
    </citation>
    <scope>NUCLEOTIDE SEQUENCE</scope>
    <source>
        <strain evidence="2">TK19036</strain>
    </source>
</reference>
<dbReference type="InterPro" id="IPR036291">
    <property type="entry name" value="NAD(P)-bd_dom_sf"/>
</dbReference>
<dbReference type="InterPro" id="IPR016040">
    <property type="entry name" value="NAD(P)-bd_dom"/>
</dbReference>
<evidence type="ECO:0000313" key="2">
    <source>
        <dbReference type="EMBL" id="WKN39557.1"/>
    </source>
</evidence>
<name>A0AA49GRY0_9BACT</name>
<dbReference type="PANTHER" id="PTHR12126:SF11">
    <property type="entry name" value="NADH DEHYDROGENASE [UBIQUINONE] 1 ALPHA SUBCOMPLEX SUBUNIT 9, MITOCHONDRIAL"/>
    <property type="match status" value="1"/>
</dbReference>
<proteinExistence type="predicted"/>
<dbReference type="AlphaFoldDB" id="A0AA49GRY0"/>
<reference evidence="2" key="1">
    <citation type="journal article" date="2023" name="Comput. Struct. Biotechnol. J.">
        <title>Discovery of a novel marine Bacteroidetes with a rich repertoire of carbohydrate-active enzymes.</title>
        <authorList>
            <person name="Chen B."/>
            <person name="Liu G."/>
            <person name="Chen Q."/>
            <person name="Wang H."/>
            <person name="Liu L."/>
            <person name="Tang K."/>
        </authorList>
    </citation>
    <scope>NUCLEOTIDE SEQUENCE</scope>
    <source>
        <strain evidence="2">TK19036</strain>
    </source>
</reference>
<dbReference type="SUPFAM" id="SSF51735">
    <property type="entry name" value="NAD(P)-binding Rossmann-fold domains"/>
    <property type="match status" value="1"/>
</dbReference>
<feature type="domain" description="NAD(P)-binding" evidence="1">
    <location>
        <begin position="7"/>
        <end position="143"/>
    </location>
</feature>
<accession>A0AA49GRY0</accession>
<dbReference type="Pfam" id="PF13460">
    <property type="entry name" value="NAD_binding_10"/>
    <property type="match status" value="1"/>
</dbReference>
<evidence type="ECO:0000259" key="1">
    <source>
        <dbReference type="Pfam" id="PF13460"/>
    </source>
</evidence>
<protein>
    <submittedName>
        <fullName evidence="2">SDR family oxidoreductase</fullName>
    </submittedName>
</protein>
<dbReference type="EMBL" id="CP120682">
    <property type="protein sequence ID" value="WKN39557.1"/>
    <property type="molecule type" value="Genomic_DNA"/>
</dbReference>
<dbReference type="PANTHER" id="PTHR12126">
    <property type="entry name" value="NADH-UBIQUINONE OXIDOREDUCTASE 39 KDA SUBUNIT-RELATED"/>
    <property type="match status" value="1"/>
</dbReference>
<dbReference type="Gene3D" id="3.40.50.720">
    <property type="entry name" value="NAD(P)-binding Rossmann-like Domain"/>
    <property type="match status" value="1"/>
</dbReference>
<dbReference type="GO" id="GO:0044877">
    <property type="term" value="F:protein-containing complex binding"/>
    <property type="evidence" value="ECO:0007669"/>
    <property type="project" value="TreeGrafter"/>
</dbReference>